<gene>
    <name evidence="2" type="ORF">Mal4_55740</name>
</gene>
<dbReference type="KEGG" id="mri:Mal4_55740"/>
<evidence type="ECO:0000313" key="3">
    <source>
        <dbReference type="Proteomes" id="UP000320496"/>
    </source>
</evidence>
<reference evidence="2 3" key="1">
    <citation type="submission" date="2019-02" db="EMBL/GenBank/DDBJ databases">
        <title>Deep-cultivation of Planctomycetes and their phenomic and genomic characterization uncovers novel biology.</title>
        <authorList>
            <person name="Wiegand S."/>
            <person name="Jogler M."/>
            <person name="Boedeker C."/>
            <person name="Pinto D."/>
            <person name="Vollmers J."/>
            <person name="Rivas-Marin E."/>
            <person name="Kohn T."/>
            <person name="Peeters S.H."/>
            <person name="Heuer A."/>
            <person name="Rast P."/>
            <person name="Oberbeckmann S."/>
            <person name="Bunk B."/>
            <person name="Jeske O."/>
            <person name="Meyerdierks A."/>
            <person name="Storesund J.E."/>
            <person name="Kallscheuer N."/>
            <person name="Luecker S."/>
            <person name="Lage O.M."/>
            <person name="Pohl T."/>
            <person name="Merkel B.J."/>
            <person name="Hornburger P."/>
            <person name="Mueller R.-W."/>
            <person name="Bruemmer F."/>
            <person name="Labrenz M."/>
            <person name="Spormann A.M."/>
            <person name="Op den Camp H."/>
            <person name="Overmann J."/>
            <person name="Amann R."/>
            <person name="Jetten M.S.M."/>
            <person name="Mascher T."/>
            <person name="Medema M.H."/>
            <person name="Devos D.P."/>
            <person name="Kaster A.-K."/>
            <person name="Ovreas L."/>
            <person name="Rohde M."/>
            <person name="Galperin M.Y."/>
            <person name="Jogler C."/>
        </authorList>
    </citation>
    <scope>NUCLEOTIDE SEQUENCE [LARGE SCALE GENOMIC DNA]</scope>
    <source>
        <strain evidence="2 3">Mal4</strain>
    </source>
</reference>
<proteinExistence type="predicted"/>
<keyword evidence="3" id="KW-1185">Reference proteome</keyword>
<dbReference type="OrthoDB" id="274247at2"/>
<sequence length="113" mass="12108">MNNSNPVQIYSAANLQEATLVVQLLSRNGIDAKVVSDSLVTVTGEVPAQLVGVPVWVAAEDEQKARDVIAAFRAERTAGDETPQLFCYHCGTGLAEQVETCPSCGATLDWEEE</sequence>
<dbReference type="Pfam" id="PF09413">
    <property type="entry name" value="DUF2007"/>
    <property type="match status" value="1"/>
</dbReference>
<dbReference type="AlphaFoldDB" id="A0A517ZFJ7"/>
<organism evidence="2 3">
    <name type="scientific">Maioricimonas rarisocia</name>
    <dbReference type="NCBI Taxonomy" id="2528026"/>
    <lineage>
        <taxon>Bacteria</taxon>
        <taxon>Pseudomonadati</taxon>
        <taxon>Planctomycetota</taxon>
        <taxon>Planctomycetia</taxon>
        <taxon>Planctomycetales</taxon>
        <taxon>Planctomycetaceae</taxon>
        <taxon>Maioricimonas</taxon>
    </lineage>
</organism>
<dbReference type="EMBL" id="CP036275">
    <property type="protein sequence ID" value="QDU41209.1"/>
    <property type="molecule type" value="Genomic_DNA"/>
</dbReference>
<evidence type="ECO:0000313" key="2">
    <source>
        <dbReference type="EMBL" id="QDU41209.1"/>
    </source>
</evidence>
<evidence type="ECO:0000259" key="1">
    <source>
        <dbReference type="Pfam" id="PF09413"/>
    </source>
</evidence>
<protein>
    <recommendedName>
        <fullName evidence="1">DUF2007 domain-containing protein</fullName>
    </recommendedName>
</protein>
<name>A0A517ZFJ7_9PLAN</name>
<accession>A0A517ZFJ7</accession>
<dbReference type="InterPro" id="IPR018551">
    <property type="entry name" value="DUF2007"/>
</dbReference>
<dbReference type="RefSeq" id="WP_145372407.1">
    <property type="nucleotide sequence ID" value="NZ_CP036275.1"/>
</dbReference>
<feature type="domain" description="DUF2007" evidence="1">
    <location>
        <begin position="8"/>
        <end position="72"/>
    </location>
</feature>
<dbReference type="Proteomes" id="UP000320496">
    <property type="component" value="Chromosome"/>
</dbReference>